<reference evidence="1" key="1">
    <citation type="submission" date="2020-05" db="EMBL/GenBank/DDBJ databases">
        <title>The draft genome sequence of Maribacter sp. ANRC-HE7.</title>
        <authorList>
            <person name="Mu L."/>
        </authorList>
    </citation>
    <scope>NUCLEOTIDE SEQUENCE</scope>
    <source>
        <strain evidence="1">ANRC-HE7</strain>
    </source>
</reference>
<protein>
    <submittedName>
        <fullName evidence="1">Anaerobic ribonucleoside-triphosphate reductase activating protein</fullName>
    </submittedName>
</protein>
<dbReference type="InterPro" id="IPR014191">
    <property type="entry name" value="Anaer_RNR_activator"/>
</dbReference>
<dbReference type="RefSeq" id="WP_188242473.1">
    <property type="nucleotide sequence ID" value="NZ_JABTCF010000001.1"/>
</dbReference>
<keyword evidence="2" id="KW-1185">Reference proteome</keyword>
<organism evidence="1 2">
    <name type="scientific">Maribacter aquimaris</name>
    <dbReference type="NCBI Taxonomy" id="2737171"/>
    <lineage>
        <taxon>Bacteria</taxon>
        <taxon>Pseudomonadati</taxon>
        <taxon>Bacteroidota</taxon>
        <taxon>Flavobacteriia</taxon>
        <taxon>Flavobacteriales</taxon>
        <taxon>Flavobacteriaceae</taxon>
        <taxon>Maribacter</taxon>
    </lineage>
</organism>
<dbReference type="InterPro" id="IPR013785">
    <property type="entry name" value="Aldolase_TIM"/>
</dbReference>
<gene>
    <name evidence="1" type="primary">nrdG</name>
    <name evidence="1" type="ORF">HPE56_04125</name>
</gene>
<evidence type="ECO:0000313" key="1">
    <source>
        <dbReference type="EMBL" id="MBD0776972.1"/>
    </source>
</evidence>
<accession>A0ABR7V1E2</accession>
<sequence length="150" mass="17246">MYYSDIQIVLQEVPGEISICFSICGCKLRCEGCHSPILWKEGNGRQLTRDVYENTLTTYKGLANCVLFMGGEWHQTELLGYLDFARLEGYKTCLYSGEECVDDAILERLDWVKTGKWITELGGLDSPRTNQKFIEVRSNKLLNHLFLKNH</sequence>
<dbReference type="Pfam" id="PF13353">
    <property type="entry name" value="Fer4_12"/>
    <property type="match status" value="1"/>
</dbReference>
<comment type="caution">
    <text evidence="1">The sequence shown here is derived from an EMBL/GenBank/DDBJ whole genome shotgun (WGS) entry which is preliminary data.</text>
</comment>
<evidence type="ECO:0000313" key="2">
    <source>
        <dbReference type="Proteomes" id="UP001166021"/>
    </source>
</evidence>
<proteinExistence type="predicted"/>
<dbReference type="NCBIfam" id="TIGR02826">
    <property type="entry name" value="RNR_activ_nrdG3"/>
    <property type="match status" value="1"/>
</dbReference>
<dbReference type="Proteomes" id="UP001166021">
    <property type="component" value="Unassembled WGS sequence"/>
</dbReference>
<name>A0ABR7V1E2_9FLAO</name>
<dbReference type="Gene3D" id="3.20.20.70">
    <property type="entry name" value="Aldolase class I"/>
    <property type="match status" value="1"/>
</dbReference>
<dbReference type="EMBL" id="JABTCF010000001">
    <property type="protein sequence ID" value="MBD0776972.1"/>
    <property type="molecule type" value="Genomic_DNA"/>
</dbReference>